<feature type="transmembrane region" description="Helical" evidence="1">
    <location>
        <begin position="249"/>
        <end position="268"/>
    </location>
</feature>
<protein>
    <recommendedName>
        <fullName evidence="4">Odorant receptor</fullName>
    </recommendedName>
</protein>
<evidence type="ECO:0000313" key="3">
    <source>
        <dbReference type="Proteomes" id="UP001642540"/>
    </source>
</evidence>
<dbReference type="Proteomes" id="UP001642540">
    <property type="component" value="Unassembled WGS sequence"/>
</dbReference>
<gene>
    <name evidence="2" type="ORF">ODALV1_LOCUS1272</name>
</gene>
<feature type="transmembrane region" description="Helical" evidence="1">
    <location>
        <begin position="43"/>
        <end position="64"/>
    </location>
</feature>
<feature type="transmembrane region" description="Helical" evidence="1">
    <location>
        <begin position="202"/>
        <end position="228"/>
    </location>
</feature>
<keyword evidence="1" id="KW-1133">Transmembrane helix</keyword>
<reference evidence="2 3" key="1">
    <citation type="submission" date="2024-08" db="EMBL/GenBank/DDBJ databases">
        <authorList>
            <person name="Cucini C."/>
            <person name="Frati F."/>
        </authorList>
    </citation>
    <scope>NUCLEOTIDE SEQUENCE [LARGE SCALE GENOMIC DNA]</scope>
</reference>
<organism evidence="2 3">
    <name type="scientific">Orchesella dallaii</name>
    <dbReference type="NCBI Taxonomy" id="48710"/>
    <lineage>
        <taxon>Eukaryota</taxon>
        <taxon>Metazoa</taxon>
        <taxon>Ecdysozoa</taxon>
        <taxon>Arthropoda</taxon>
        <taxon>Hexapoda</taxon>
        <taxon>Collembola</taxon>
        <taxon>Entomobryomorpha</taxon>
        <taxon>Entomobryoidea</taxon>
        <taxon>Orchesellidae</taxon>
        <taxon>Orchesellinae</taxon>
        <taxon>Orchesella</taxon>
    </lineage>
</organism>
<feature type="transmembrane region" description="Helical" evidence="1">
    <location>
        <begin position="70"/>
        <end position="92"/>
    </location>
</feature>
<keyword evidence="3" id="KW-1185">Reference proteome</keyword>
<dbReference type="EMBL" id="CAXLJM020000004">
    <property type="protein sequence ID" value="CAL8070508.1"/>
    <property type="molecule type" value="Genomic_DNA"/>
</dbReference>
<evidence type="ECO:0008006" key="4">
    <source>
        <dbReference type="Google" id="ProtNLM"/>
    </source>
</evidence>
<accession>A0ABP1PL95</accession>
<sequence length="391" mass="44090">MLRTLGFLSPLSNGYKRAVKIPGCSYQWDKKHQRIFVKKEKKILYWFSFLIFVAAINAHAAIVYKKHGEIVQMSLCIVGITAMLINAFGMWLNYKNPRICSKFLNSLLEIEDQLYSEGQQNSITPGYLKLELAMCNLFLLAAKLSPLLLGFCTGFLPCSAPNFVAPLNPLCDAKTDEWNGLENGWKFLKIGEFLVVAFLNGIIWKATVAGGCFICIHIMVGFSSQIILVKRIRSEVSFDLSLYTKVRLVNIYFNQFHCGFLFLLMAVVSSEQACTMYTSFQAVAQHSGKMVPIPVGIWSGGLCLVLIATNLIMYGVAGSLHTVAMDTLRVAKERKPWKNGIRNAEWKRMLKACPPIKIAFGMSNFIGKETTLNFFHYSIERFIDLLLLNRV</sequence>
<evidence type="ECO:0000313" key="2">
    <source>
        <dbReference type="EMBL" id="CAL8070508.1"/>
    </source>
</evidence>
<evidence type="ECO:0000256" key="1">
    <source>
        <dbReference type="SAM" id="Phobius"/>
    </source>
</evidence>
<keyword evidence="1" id="KW-0812">Transmembrane</keyword>
<keyword evidence="1" id="KW-0472">Membrane</keyword>
<name>A0ABP1PL95_9HEXA</name>
<proteinExistence type="predicted"/>
<comment type="caution">
    <text evidence="2">The sequence shown here is derived from an EMBL/GenBank/DDBJ whole genome shotgun (WGS) entry which is preliminary data.</text>
</comment>
<feature type="transmembrane region" description="Helical" evidence="1">
    <location>
        <begin position="297"/>
        <end position="324"/>
    </location>
</feature>
<feature type="transmembrane region" description="Helical" evidence="1">
    <location>
        <begin position="137"/>
        <end position="156"/>
    </location>
</feature>